<reference evidence="4 5" key="1">
    <citation type="submission" date="2020-02" db="EMBL/GenBank/DDBJ databases">
        <title>The whole genome sequence of CPCC 205119.</title>
        <authorList>
            <person name="Jiang Z."/>
        </authorList>
    </citation>
    <scope>NUCLEOTIDE SEQUENCE [LARGE SCALE GENOMIC DNA]</scope>
    <source>
        <strain evidence="4 5">CPCC 205119</strain>
    </source>
</reference>
<dbReference type="EMBL" id="JAAGWK010000034">
    <property type="protein sequence ID" value="NEL56394.1"/>
    <property type="molecule type" value="Genomic_DNA"/>
</dbReference>
<feature type="domain" description="RsbT co-antagonist protein RsbRD N-terminal" evidence="3">
    <location>
        <begin position="52"/>
        <end position="184"/>
    </location>
</feature>
<evidence type="ECO:0000256" key="1">
    <source>
        <dbReference type="SAM" id="MobiDB-lite"/>
    </source>
</evidence>
<evidence type="ECO:0000259" key="2">
    <source>
        <dbReference type="Pfam" id="PF13556"/>
    </source>
</evidence>
<dbReference type="PANTHER" id="PTHR33744:SF1">
    <property type="entry name" value="DNA-BINDING TRANSCRIPTIONAL ACTIVATOR ADER"/>
    <property type="match status" value="1"/>
</dbReference>
<dbReference type="Pfam" id="PF14361">
    <property type="entry name" value="RsbRD_N"/>
    <property type="match status" value="1"/>
</dbReference>
<feature type="domain" description="PucR C-terminal helix-turn-helix" evidence="2">
    <location>
        <begin position="333"/>
        <end position="378"/>
    </location>
</feature>
<proteinExistence type="predicted"/>
<feature type="compositionally biased region" description="Pro residues" evidence="1">
    <location>
        <begin position="1"/>
        <end position="10"/>
    </location>
</feature>
<organism evidence="4 5">
    <name type="scientific">Goekera deserti</name>
    <dbReference type="NCBI Taxonomy" id="2497753"/>
    <lineage>
        <taxon>Bacteria</taxon>
        <taxon>Bacillati</taxon>
        <taxon>Actinomycetota</taxon>
        <taxon>Actinomycetes</taxon>
        <taxon>Geodermatophilales</taxon>
        <taxon>Geodermatophilaceae</taxon>
        <taxon>Goekera</taxon>
    </lineage>
</organism>
<sequence>MATTPPPPGGLPGVRPPRAAAPPASPPAPAPLPAPLPASVLAALARLEPALPAFAATLAEELRAAVPALSRLPRVAVHDLVLTLHLAAVEGARWGIGPTPAQLQVSDRHVARRAELGIGVVDVLAGIHLSQRRFADAVAAELGPDATAADVLAFTRFGDAWVEELRRHVLLTHRDVELELARGGAVLRRLVSGGRVDELAVQGIDPRGPLHLTRVRPRHGEAVWATEASLTGVLGRAVTGWLDGTVTAVSAAAPTGELPGHRVVTAGPLAPADLPRADALLRTALELREEPGLVRLADVAVAVAQAEQPLLGALLAAELLAGLDPTDADHVALVETVRCHLAGGGRQDRAARALHVHVNTVKHRLARFRAITGTDVQGLPAALAWAAEVWLAAARRD</sequence>
<dbReference type="Proteomes" id="UP000470470">
    <property type="component" value="Unassembled WGS sequence"/>
</dbReference>
<keyword evidence="5" id="KW-1185">Reference proteome</keyword>
<dbReference type="InterPro" id="IPR025736">
    <property type="entry name" value="PucR_C-HTH_dom"/>
</dbReference>
<dbReference type="Pfam" id="PF13556">
    <property type="entry name" value="HTH_30"/>
    <property type="match status" value="1"/>
</dbReference>
<feature type="region of interest" description="Disordered" evidence="1">
    <location>
        <begin position="1"/>
        <end position="30"/>
    </location>
</feature>
<dbReference type="PANTHER" id="PTHR33744">
    <property type="entry name" value="CARBOHYDRATE DIACID REGULATOR"/>
    <property type="match status" value="1"/>
</dbReference>
<dbReference type="InterPro" id="IPR042070">
    <property type="entry name" value="PucR_C-HTH_sf"/>
</dbReference>
<evidence type="ECO:0000313" key="4">
    <source>
        <dbReference type="EMBL" id="NEL56394.1"/>
    </source>
</evidence>
<name>A0A7K3WIX1_9ACTN</name>
<comment type="caution">
    <text evidence="4">The sequence shown here is derived from an EMBL/GenBank/DDBJ whole genome shotgun (WGS) entry which is preliminary data.</text>
</comment>
<dbReference type="RefSeq" id="WP_152727715.1">
    <property type="nucleotide sequence ID" value="NZ_JAABOZ010000001.1"/>
</dbReference>
<gene>
    <name evidence="4" type="ORF">G1H19_20705</name>
</gene>
<dbReference type="AlphaFoldDB" id="A0A7K3WIX1"/>
<dbReference type="InterPro" id="IPR025751">
    <property type="entry name" value="RsbRD_N_dom"/>
</dbReference>
<protein>
    <submittedName>
        <fullName evidence="4">PucR family transcriptional regulator</fullName>
    </submittedName>
</protein>
<dbReference type="Gene3D" id="1.10.10.2840">
    <property type="entry name" value="PucR C-terminal helix-turn-helix domain"/>
    <property type="match status" value="1"/>
</dbReference>
<evidence type="ECO:0000313" key="5">
    <source>
        <dbReference type="Proteomes" id="UP000470470"/>
    </source>
</evidence>
<evidence type="ECO:0000259" key="3">
    <source>
        <dbReference type="Pfam" id="PF14361"/>
    </source>
</evidence>
<dbReference type="InterPro" id="IPR051448">
    <property type="entry name" value="CdaR-like_regulators"/>
</dbReference>
<accession>A0A7K3WIX1</accession>
<feature type="compositionally biased region" description="Pro residues" evidence="1">
    <location>
        <begin position="19"/>
        <end position="30"/>
    </location>
</feature>